<keyword evidence="3" id="KW-1185">Reference proteome</keyword>
<evidence type="ECO:0000313" key="2">
    <source>
        <dbReference type="EMBL" id="ABC33701.1"/>
    </source>
</evidence>
<keyword evidence="1" id="KW-1133">Transmembrane helix</keyword>
<sequence>MGVAEIFSGGRRSLIYRILWINVGNFSWLLSTCEFVWKR</sequence>
<proteinExistence type="predicted"/>
<dbReference type="KEGG" id="hch:HCH_07088"/>
<dbReference type="Proteomes" id="UP000000238">
    <property type="component" value="Chromosome"/>
</dbReference>
<accession>Q2S6M3</accession>
<evidence type="ECO:0000313" key="3">
    <source>
        <dbReference type="Proteomes" id="UP000000238"/>
    </source>
</evidence>
<dbReference type="EMBL" id="CP000155">
    <property type="protein sequence ID" value="ABC33701.1"/>
    <property type="molecule type" value="Genomic_DNA"/>
</dbReference>
<name>Q2S6M3_HAHCH</name>
<feature type="transmembrane region" description="Helical" evidence="1">
    <location>
        <begin position="14"/>
        <end position="37"/>
    </location>
</feature>
<organism evidence="2 3">
    <name type="scientific">Hahella chejuensis (strain KCTC 2396)</name>
    <dbReference type="NCBI Taxonomy" id="349521"/>
    <lineage>
        <taxon>Bacteria</taxon>
        <taxon>Pseudomonadati</taxon>
        <taxon>Pseudomonadota</taxon>
        <taxon>Gammaproteobacteria</taxon>
        <taxon>Oceanospirillales</taxon>
        <taxon>Hahellaceae</taxon>
        <taxon>Hahella</taxon>
    </lineage>
</organism>
<dbReference type="AlphaFoldDB" id="Q2S6M3"/>
<gene>
    <name evidence="2" type="ordered locus">HCH_07088</name>
</gene>
<protein>
    <submittedName>
        <fullName evidence="2">Uncharacterized protein</fullName>
    </submittedName>
</protein>
<evidence type="ECO:0000256" key="1">
    <source>
        <dbReference type="SAM" id="Phobius"/>
    </source>
</evidence>
<keyword evidence="1" id="KW-0812">Transmembrane</keyword>
<dbReference type="HOGENOM" id="CLU_3310652_0_0_6"/>
<reference evidence="2 3" key="1">
    <citation type="journal article" date="2005" name="Nucleic Acids Res.">
        <title>Genomic blueprint of Hahella chejuensis, a marine microbe producing an algicidal agent.</title>
        <authorList>
            <person name="Jeong H."/>
            <person name="Yim J.H."/>
            <person name="Lee C."/>
            <person name="Choi S.-H."/>
            <person name="Park Y.K."/>
            <person name="Yoon S.H."/>
            <person name="Hur C.-G."/>
            <person name="Kang H.-Y."/>
            <person name="Kim D."/>
            <person name="Lee H.H."/>
            <person name="Park K.H."/>
            <person name="Park S.-H."/>
            <person name="Park H.-S."/>
            <person name="Lee H.K."/>
            <person name="Oh T.K."/>
            <person name="Kim J.F."/>
        </authorList>
    </citation>
    <scope>NUCLEOTIDE SEQUENCE [LARGE SCALE GENOMIC DNA]</scope>
    <source>
        <strain evidence="2 3">KCTC 2396</strain>
    </source>
</reference>
<keyword evidence="1" id="KW-0472">Membrane</keyword>